<evidence type="ECO:0000313" key="4">
    <source>
        <dbReference type="Proteomes" id="UP001363151"/>
    </source>
</evidence>
<keyword evidence="2" id="KW-0472">Membrane</keyword>
<feature type="transmembrane region" description="Helical" evidence="2">
    <location>
        <begin position="581"/>
        <end position="601"/>
    </location>
</feature>
<accession>A0ABR1FR31</accession>
<name>A0ABR1FR31_AURAN</name>
<keyword evidence="2" id="KW-0812">Transmembrane</keyword>
<sequence length="679" mass="71434">MIARPKISRNERKTTEIGAFEVGNFAPAQARCYAMDRSFAASAVASGGAALALRRSLDVEACGRLRNHAILDALVVLHSRHEGILPGSHRRCVLDRPATTSSLSRLSGGKFENPTVDSIYDSAHHAYRTYRSMRMDGRAAFDLCLKERLAFVGDHGNPRQSFDVAESAEKARLPSVLHLPEPASHELPAPPGHRPSTIKRMGAAIDRILNMLVGALIVLGSACVAADDAYAAPDAPSIEFSPVVPSRVSPSNPFTLEALVRTGGAAATIEWSADVDDAALLTRARARPAVDAAVADAVAAGAWGRAVAVVNAAHEEAVARGAASDDDVRALREGLVAHLLFIAEHEQPLKIFEVTRCASEEFAFASAIDDLGVALAKDLVPGEEPAAVASPGAALRVARVETADAVDVDFAASDEPGASSARLPGGLGRRRALVDVAVAELGANSRPTLPARVDTRVVRSWDYELGSTARRPTRPPPAGRDGGGDAGPGLRARRRRGRGDRALLVGDDGACLRCADGAADWDAEACTATASTADATACECPAIDGGADYAATTNQEAQLAYVRRSFADPLDKKLATSSIPLVKLFAGFAGFWLLVLVWGVWADRRAAAPRRARGRREAERERNGARTPSGRRSAGFGGAAEDAYKEKSRQAHVLGLRASLPVAVAKGPVGRERAGACLC</sequence>
<keyword evidence="4" id="KW-1185">Reference proteome</keyword>
<feature type="region of interest" description="Disordered" evidence="1">
    <location>
        <begin position="464"/>
        <end position="493"/>
    </location>
</feature>
<organism evidence="3 4">
    <name type="scientific">Aureococcus anophagefferens</name>
    <name type="common">Harmful bloom alga</name>
    <dbReference type="NCBI Taxonomy" id="44056"/>
    <lineage>
        <taxon>Eukaryota</taxon>
        <taxon>Sar</taxon>
        <taxon>Stramenopiles</taxon>
        <taxon>Ochrophyta</taxon>
        <taxon>Pelagophyceae</taxon>
        <taxon>Pelagomonadales</taxon>
        <taxon>Pelagomonadaceae</taxon>
        <taxon>Aureococcus</taxon>
    </lineage>
</organism>
<evidence type="ECO:0000256" key="2">
    <source>
        <dbReference type="SAM" id="Phobius"/>
    </source>
</evidence>
<evidence type="ECO:0000256" key="1">
    <source>
        <dbReference type="SAM" id="MobiDB-lite"/>
    </source>
</evidence>
<proteinExistence type="predicted"/>
<keyword evidence="2" id="KW-1133">Transmembrane helix</keyword>
<dbReference type="Proteomes" id="UP001363151">
    <property type="component" value="Unassembled WGS sequence"/>
</dbReference>
<feature type="region of interest" description="Disordered" evidence="1">
    <location>
        <begin position="609"/>
        <end position="638"/>
    </location>
</feature>
<evidence type="ECO:0000313" key="3">
    <source>
        <dbReference type="EMBL" id="KAK7236182.1"/>
    </source>
</evidence>
<gene>
    <name evidence="3" type="ORF">SO694_00060168</name>
</gene>
<protein>
    <submittedName>
        <fullName evidence="3">Uncharacterized protein</fullName>
    </submittedName>
</protein>
<feature type="compositionally biased region" description="Basic and acidic residues" evidence="1">
    <location>
        <begin position="615"/>
        <end position="624"/>
    </location>
</feature>
<reference evidence="3 4" key="1">
    <citation type="submission" date="2024-03" db="EMBL/GenBank/DDBJ databases">
        <title>Aureococcus anophagefferens CCMP1851 and Kratosvirus quantuckense: Draft genome of a second virus-susceptible host strain in the model system.</title>
        <authorList>
            <person name="Chase E."/>
            <person name="Truchon A.R."/>
            <person name="Schepens W."/>
            <person name="Wilhelm S.W."/>
        </authorList>
    </citation>
    <scope>NUCLEOTIDE SEQUENCE [LARGE SCALE GENOMIC DNA]</scope>
    <source>
        <strain evidence="3 4">CCMP1851</strain>
    </source>
</reference>
<comment type="caution">
    <text evidence="3">The sequence shown here is derived from an EMBL/GenBank/DDBJ whole genome shotgun (WGS) entry which is preliminary data.</text>
</comment>
<dbReference type="EMBL" id="JBBJCI010000286">
    <property type="protein sequence ID" value="KAK7236182.1"/>
    <property type="molecule type" value="Genomic_DNA"/>
</dbReference>